<dbReference type="InterPro" id="IPR001613">
    <property type="entry name" value="Flavin_amine_oxidase"/>
</dbReference>
<comment type="function">
    <text evidence="5">Catalyzes the oxidative deamination of primary and some secondary amines such as neurotransmitters, and exogenous amines including the tertiary amine, neurotoxin 1-methyl-4-phenyl-1,2,3,6-tetrahydropyridine (MPTP), with concomitant reduction of oxygen to hydrogen peroxide and participates in the metabolism of neuroactive and vasoactive amines in the central nervous system and peripheral tissues. Preferentially degrades benzylamine and phenylethylamine.</text>
</comment>
<dbReference type="GO" id="GO:0097621">
    <property type="term" value="F:monoamine oxidase activity"/>
    <property type="evidence" value="ECO:0007669"/>
    <property type="project" value="UniProtKB-EC"/>
</dbReference>
<evidence type="ECO:0000256" key="10">
    <source>
        <dbReference type="RuleBase" id="RU362067"/>
    </source>
</evidence>
<dbReference type="OrthoDB" id="5046242at2759"/>
<feature type="binding site" evidence="9">
    <location>
        <position position="282"/>
    </location>
    <ligand>
        <name>FAD</name>
        <dbReference type="ChEBI" id="CHEBI:57692"/>
    </ligand>
</feature>
<dbReference type="InterPro" id="IPR050703">
    <property type="entry name" value="Flavin_MAO"/>
</dbReference>
<comment type="caution">
    <text evidence="12">The sequence shown here is derived from an EMBL/GenBank/DDBJ whole genome shotgun (WGS) entry which is preliminary data.</text>
</comment>
<keyword evidence="4 10" id="KW-0560">Oxidoreductase</keyword>
<dbReference type="InterPro" id="IPR036188">
    <property type="entry name" value="FAD/NAD-bd_sf"/>
</dbReference>
<evidence type="ECO:0000313" key="13">
    <source>
        <dbReference type="Proteomes" id="UP000663882"/>
    </source>
</evidence>
<dbReference type="PANTHER" id="PTHR43563:SF1">
    <property type="entry name" value="AMINE OXIDASE [FLAVIN-CONTAINING] B"/>
    <property type="match status" value="1"/>
</dbReference>
<feature type="domain" description="Amine oxidase" evidence="11">
    <location>
        <begin position="54"/>
        <end position="475"/>
    </location>
</feature>
<reference evidence="12" key="1">
    <citation type="submission" date="2021-02" db="EMBL/GenBank/DDBJ databases">
        <authorList>
            <person name="Nowell W R."/>
        </authorList>
    </citation>
    <scope>NUCLEOTIDE SEQUENCE</scope>
</reference>
<accession>A0A815IG08</accession>
<dbReference type="GO" id="GO:0008131">
    <property type="term" value="F:primary methylamine oxidase activity"/>
    <property type="evidence" value="ECO:0007669"/>
    <property type="project" value="UniProtKB-ARBA"/>
</dbReference>
<dbReference type="Pfam" id="PF01593">
    <property type="entry name" value="Amino_oxidase"/>
    <property type="match status" value="1"/>
</dbReference>
<evidence type="ECO:0000256" key="5">
    <source>
        <dbReference type="ARBA" id="ARBA00045409"/>
    </source>
</evidence>
<evidence type="ECO:0000256" key="7">
    <source>
        <dbReference type="ARBA" id="ARBA00049354"/>
    </source>
</evidence>
<evidence type="ECO:0000256" key="2">
    <source>
        <dbReference type="ARBA" id="ARBA00004362"/>
    </source>
</evidence>
<dbReference type="Proteomes" id="UP000663882">
    <property type="component" value="Unassembled WGS sequence"/>
</dbReference>
<evidence type="ECO:0000256" key="4">
    <source>
        <dbReference type="ARBA" id="ARBA00023002"/>
    </source>
</evidence>
<proteinExistence type="inferred from homology"/>
<dbReference type="EMBL" id="CAJNOO010004031">
    <property type="protein sequence ID" value="CAF1365424.1"/>
    <property type="molecule type" value="Genomic_DNA"/>
</dbReference>
<comment type="catalytic activity">
    <reaction evidence="7">
        <text>benzylamine + O2 + H2O = benzaldehyde + H2O2 + NH4(+)</text>
        <dbReference type="Rhea" id="RHEA:59424"/>
        <dbReference type="ChEBI" id="CHEBI:15377"/>
        <dbReference type="ChEBI" id="CHEBI:15379"/>
        <dbReference type="ChEBI" id="CHEBI:16240"/>
        <dbReference type="ChEBI" id="CHEBI:17169"/>
        <dbReference type="ChEBI" id="CHEBI:28938"/>
        <dbReference type="ChEBI" id="CHEBI:225238"/>
    </reaction>
    <physiologicalReaction direction="left-to-right" evidence="7">
        <dbReference type="Rhea" id="RHEA:59425"/>
    </physiologicalReaction>
</comment>
<dbReference type="Gene3D" id="3.90.660.10">
    <property type="match status" value="2"/>
</dbReference>
<evidence type="ECO:0000256" key="8">
    <source>
        <dbReference type="ARBA" id="ARBA00049430"/>
    </source>
</evidence>
<keyword evidence="10" id="KW-0274">FAD</keyword>
<evidence type="ECO:0000256" key="6">
    <source>
        <dbReference type="ARBA" id="ARBA00048448"/>
    </source>
</evidence>
<organism evidence="12 13">
    <name type="scientific">Rotaria sordida</name>
    <dbReference type="NCBI Taxonomy" id="392033"/>
    <lineage>
        <taxon>Eukaryota</taxon>
        <taxon>Metazoa</taxon>
        <taxon>Spiralia</taxon>
        <taxon>Gnathifera</taxon>
        <taxon>Rotifera</taxon>
        <taxon>Eurotatoria</taxon>
        <taxon>Bdelloidea</taxon>
        <taxon>Philodinida</taxon>
        <taxon>Philodinidae</taxon>
        <taxon>Rotaria</taxon>
    </lineage>
</organism>
<feature type="binding site" evidence="9">
    <location>
        <position position="382"/>
    </location>
    <ligand>
        <name>substrate</name>
    </ligand>
</feature>
<comment type="catalytic activity">
    <reaction evidence="6">
        <text>a secondary aliphatic amine + O2 + H2O = a primary amine + an aldehyde + H2O2</text>
        <dbReference type="Rhea" id="RHEA:26414"/>
        <dbReference type="ChEBI" id="CHEBI:15377"/>
        <dbReference type="ChEBI" id="CHEBI:15379"/>
        <dbReference type="ChEBI" id="CHEBI:16240"/>
        <dbReference type="ChEBI" id="CHEBI:17478"/>
        <dbReference type="ChEBI" id="CHEBI:58855"/>
        <dbReference type="ChEBI" id="CHEBI:65296"/>
        <dbReference type="EC" id="1.4.3.4"/>
    </reaction>
</comment>
<feature type="binding site" evidence="9">
    <location>
        <begin position="74"/>
        <end position="75"/>
    </location>
    <ligand>
        <name>FAD</name>
        <dbReference type="ChEBI" id="CHEBI:57692"/>
    </ligand>
</feature>
<evidence type="ECO:0000256" key="3">
    <source>
        <dbReference type="ARBA" id="ARBA00005995"/>
    </source>
</evidence>
<dbReference type="Gene3D" id="3.50.50.60">
    <property type="entry name" value="FAD/NAD(P)-binding domain"/>
    <property type="match status" value="3"/>
</dbReference>
<dbReference type="EC" id="1.4.3.-" evidence="10"/>
<gene>
    <name evidence="12" type="ORF">RFH988_LOCUS33050</name>
</gene>
<comment type="similarity">
    <text evidence="3 10">Belongs to the flavin monoamine oxidase family.</text>
</comment>
<comment type="subcellular location">
    <subcellularLocation>
        <location evidence="2">Mitochondrion outer membrane</location>
        <topology evidence="2">Single-pass type IV membrane protein</topology>
        <orientation evidence="2">Cytoplasmic side</orientation>
    </subcellularLocation>
</comment>
<evidence type="ECO:0000256" key="9">
    <source>
        <dbReference type="PIRSR" id="PIRSR601613-1"/>
    </source>
</evidence>
<evidence type="ECO:0000259" key="11">
    <source>
        <dbReference type="Pfam" id="PF01593"/>
    </source>
</evidence>
<name>A0A815IG08_9BILA</name>
<dbReference type="PANTHER" id="PTHR43563">
    <property type="entry name" value="AMINE OXIDASE"/>
    <property type="match status" value="1"/>
</dbReference>
<comment type="cofactor">
    <cofactor evidence="1 10">
        <name>FAD</name>
        <dbReference type="ChEBI" id="CHEBI:57692"/>
    </cofactor>
</comment>
<sequence length="517" mass="57641">MTNLIEDSLKETSDGFIHYSDGLTEVGLLTSAVIEPQKLINNEEYDVIIIGAGFAGLIAARELSLRGRKVLIIEAKDRIGGRTLTTQVENRNFEIGGTWIHWSQPHIWTEITRYGFSLTESKGATATRMSVLLDNGTKLKEVPMADHWVAMGKAMEKYSDVDGFQGRTVMPLPHTPFTSNEAVQMYDQLSMQDRLNQVINSLDDNNEEIIQMLLSLLSMNMQGNIAQGGFIDHLRWWALGDYDMNRMFEKLGRYKIKEGTSALARAILNDCQKVTLLLSTSVKSIDRTSRNSVIIRTQTDELLIGRTAIVTVPLNALNKIEFMPPLELQKQEAITIGQCPGGIKFWVKLEKPVGNWLGFAPYPNPITMAYTDDEDGFFIVGFGPDGILDIQNIDAVEKELNKLLPNVKVKYVLGHDWRNDPFVLSTWSWYKPGQMSSSLIALQKSEPPVFFASGDISNGWRGFIDGALESGLTSSEPPVFFASGDISNGWRGFIDGALESGLTSVRHVQQYLTKCST</sequence>
<dbReference type="AlphaFoldDB" id="A0A815IG08"/>
<keyword evidence="10" id="KW-0285">Flavoprotein</keyword>
<evidence type="ECO:0000313" key="12">
    <source>
        <dbReference type="EMBL" id="CAF1365424.1"/>
    </source>
</evidence>
<dbReference type="GO" id="GO:0005741">
    <property type="term" value="C:mitochondrial outer membrane"/>
    <property type="evidence" value="ECO:0007669"/>
    <property type="project" value="UniProtKB-SubCell"/>
</dbReference>
<dbReference type="PRINTS" id="PR00757">
    <property type="entry name" value="AMINEOXDASEF"/>
</dbReference>
<dbReference type="SUPFAM" id="SSF51905">
    <property type="entry name" value="FAD/NAD(P)-binding domain"/>
    <property type="match status" value="1"/>
</dbReference>
<protein>
    <recommendedName>
        <fullName evidence="10">Amine oxidase</fullName>
        <ecNumber evidence="10">1.4.3.-</ecNumber>
    </recommendedName>
</protein>
<evidence type="ECO:0000256" key="1">
    <source>
        <dbReference type="ARBA" id="ARBA00001974"/>
    </source>
</evidence>
<dbReference type="InterPro" id="IPR002937">
    <property type="entry name" value="Amino_oxidase"/>
</dbReference>
<comment type="catalytic activity">
    <reaction evidence="8">
        <text>N-acetylputrescine + O2 + H2O = 4-acetamidobutanal + H2O2 + NH4(+)</text>
        <dbReference type="Rhea" id="RHEA:70283"/>
        <dbReference type="ChEBI" id="CHEBI:7386"/>
        <dbReference type="ChEBI" id="CHEBI:15377"/>
        <dbReference type="ChEBI" id="CHEBI:15379"/>
        <dbReference type="ChEBI" id="CHEBI:16240"/>
        <dbReference type="ChEBI" id="CHEBI:28938"/>
        <dbReference type="ChEBI" id="CHEBI:58263"/>
    </reaction>
    <physiologicalReaction direction="left-to-right" evidence="8">
        <dbReference type="Rhea" id="RHEA:70284"/>
    </physiologicalReaction>
</comment>